<dbReference type="EnsemblMetazoa" id="GAUT044227-RA">
    <property type="protein sequence ID" value="GAUT044227-PA"/>
    <property type="gene ID" value="GAUT044227"/>
</dbReference>
<dbReference type="PANTHER" id="PTHR19359">
    <property type="entry name" value="CYTOCHROME B5"/>
    <property type="match status" value="1"/>
</dbReference>
<keyword evidence="4 8" id="KW-0479">Metal-binding</keyword>
<evidence type="ECO:0000313" key="10">
    <source>
        <dbReference type="EnsemblMetazoa" id="GAUT044227-PA"/>
    </source>
</evidence>
<dbReference type="InterPro" id="IPR018506">
    <property type="entry name" value="Cyt_B5_heme-BS"/>
</dbReference>
<evidence type="ECO:0000256" key="2">
    <source>
        <dbReference type="ARBA" id="ARBA00022617"/>
    </source>
</evidence>
<organism evidence="10 11">
    <name type="scientific">Glossina austeni</name>
    <name type="common">Savannah tsetse fly</name>
    <dbReference type="NCBI Taxonomy" id="7395"/>
    <lineage>
        <taxon>Eukaryota</taxon>
        <taxon>Metazoa</taxon>
        <taxon>Ecdysozoa</taxon>
        <taxon>Arthropoda</taxon>
        <taxon>Hexapoda</taxon>
        <taxon>Insecta</taxon>
        <taxon>Pterygota</taxon>
        <taxon>Neoptera</taxon>
        <taxon>Endopterygota</taxon>
        <taxon>Diptera</taxon>
        <taxon>Brachycera</taxon>
        <taxon>Muscomorpha</taxon>
        <taxon>Hippoboscoidea</taxon>
        <taxon>Glossinidae</taxon>
        <taxon>Glossina</taxon>
    </lineage>
</organism>
<keyword evidence="3" id="KW-0812">Transmembrane</keyword>
<keyword evidence="5 8" id="KW-0408">Iron</keyword>
<proteinExistence type="inferred from homology"/>
<dbReference type="GO" id="GO:0020037">
    <property type="term" value="F:heme binding"/>
    <property type="evidence" value="ECO:0007669"/>
    <property type="project" value="UniProtKB-UniRule"/>
</dbReference>
<protein>
    <recommendedName>
        <fullName evidence="9">Cytochrome b5 heme-binding domain-containing protein</fullName>
    </recommendedName>
</protein>
<keyword evidence="6" id="KW-0472">Membrane</keyword>
<dbReference type="Proteomes" id="UP000078200">
    <property type="component" value="Unassembled WGS sequence"/>
</dbReference>
<evidence type="ECO:0000256" key="6">
    <source>
        <dbReference type="ARBA" id="ARBA00023136"/>
    </source>
</evidence>
<dbReference type="PANTHER" id="PTHR19359:SF41">
    <property type="entry name" value="GEO08203P1"/>
    <property type="match status" value="1"/>
</dbReference>
<evidence type="ECO:0000256" key="5">
    <source>
        <dbReference type="ARBA" id="ARBA00023004"/>
    </source>
</evidence>
<dbReference type="SUPFAM" id="SSF55856">
    <property type="entry name" value="Cytochrome b5-like heme/steroid binding domain"/>
    <property type="match status" value="1"/>
</dbReference>
<dbReference type="Pfam" id="PF00173">
    <property type="entry name" value="Cyt-b5"/>
    <property type="match status" value="1"/>
</dbReference>
<feature type="domain" description="Cytochrome b5 heme-binding" evidence="9">
    <location>
        <begin position="43"/>
        <end position="119"/>
    </location>
</feature>
<evidence type="ECO:0000256" key="1">
    <source>
        <dbReference type="ARBA" id="ARBA00004370"/>
    </source>
</evidence>
<dbReference type="Gene3D" id="3.10.120.10">
    <property type="entry name" value="Cytochrome b5-like heme/steroid binding domain"/>
    <property type="match status" value="1"/>
</dbReference>
<dbReference type="InterPro" id="IPR050668">
    <property type="entry name" value="Cytochrome_b5"/>
</dbReference>
<evidence type="ECO:0000256" key="8">
    <source>
        <dbReference type="RuleBase" id="RU362121"/>
    </source>
</evidence>
<sequence>MTTSITSLLQALHIIPTSSIKQKTSQSVTTTNKSNVGLIATSLPEICLKTVAQHDDYSDCWIVVYDRVYDVTNFLQDHPGGSDIIMDYAGRDATLAFHGTGHSGDAIEQMREYLIGELPSQERIFRTKNTQRRPTSKLKLKASEIKYDYVQRSKSYD</sequence>
<reference evidence="10" key="1">
    <citation type="submission" date="2020-05" db="UniProtKB">
        <authorList>
            <consortium name="EnsemblMetazoa"/>
        </authorList>
    </citation>
    <scope>IDENTIFICATION</scope>
    <source>
        <strain evidence="10">TTRI</strain>
    </source>
</reference>
<dbReference type="GO" id="GO:0016020">
    <property type="term" value="C:membrane"/>
    <property type="evidence" value="ECO:0007669"/>
    <property type="project" value="UniProtKB-SubCell"/>
</dbReference>
<dbReference type="FunFam" id="3.10.120.10:FF:000002">
    <property type="entry name" value="Cytochrome b5 type B"/>
    <property type="match status" value="1"/>
</dbReference>
<dbReference type="AlphaFoldDB" id="A0A1A9VQC9"/>
<evidence type="ECO:0000313" key="11">
    <source>
        <dbReference type="Proteomes" id="UP000078200"/>
    </source>
</evidence>
<dbReference type="PROSITE" id="PS00191">
    <property type="entry name" value="CYTOCHROME_B5_1"/>
    <property type="match status" value="1"/>
</dbReference>
<dbReference type="PROSITE" id="PS50255">
    <property type="entry name" value="CYTOCHROME_B5_2"/>
    <property type="match status" value="1"/>
</dbReference>
<evidence type="ECO:0000256" key="4">
    <source>
        <dbReference type="ARBA" id="ARBA00022723"/>
    </source>
</evidence>
<comment type="similarity">
    <text evidence="7 8">Belongs to the cytochrome b5 family.</text>
</comment>
<dbReference type="PRINTS" id="PR00363">
    <property type="entry name" value="CYTOCHROMEB5"/>
</dbReference>
<evidence type="ECO:0000256" key="7">
    <source>
        <dbReference type="ARBA" id="ARBA00038168"/>
    </source>
</evidence>
<evidence type="ECO:0000259" key="9">
    <source>
        <dbReference type="PROSITE" id="PS50255"/>
    </source>
</evidence>
<dbReference type="SMART" id="SM01117">
    <property type="entry name" value="Cyt-b5"/>
    <property type="match status" value="1"/>
</dbReference>
<accession>A0A1A9VQC9</accession>
<dbReference type="GO" id="GO:0046872">
    <property type="term" value="F:metal ion binding"/>
    <property type="evidence" value="ECO:0007669"/>
    <property type="project" value="UniProtKB-UniRule"/>
</dbReference>
<dbReference type="STRING" id="7395.A0A1A9VQC9"/>
<keyword evidence="2 8" id="KW-0349">Heme</keyword>
<keyword evidence="11" id="KW-1185">Reference proteome</keyword>
<dbReference type="InterPro" id="IPR001199">
    <property type="entry name" value="Cyt_B5-like_heme/steroid-bd"/>
</dbReference>
<dbReference type="InterPro" id="IPR036400">
    <property type="entry name" value="Cyt_B5-like_heme/steroid_sf"/>
</dbReference>
<comment type="subcellular location">
    <subcellularLocation>
        <location evidence="1">Membrane</location>
    </subcellularLocation>
</comment>
<evidence type="ECO:0000256" key="3">
    <source>
        <dbReference type="ARBA" id="ARBA00022692"/>
    </source>
</evidence>
<name>A0A1A9VQC9_GLOAU</name>
<dbReference type="VEuPathDB" id="VectorBase:GAUT044227"/>